<feature type="domain" description="3D" evidence="5">
    <location>
        <begin position="352"/>
        <end position="412"/>
    </location>
</feature>
<dbReference type="GO" id="GO:0004553">
    <property type="term" value="F:hydrolase activity, hydrolyzing O-glycosyl compounds"/>
    <property type="evidence" value="ECO:0007669"/>
    <property type="project" value="InterPro"/>
</dbReference>
<feature type="chain" id="PRO_5015628200" evidence="4">
    <location>
        <begin position="27"/>
        <end position="413"/>
    </location>
</feature>
<evidence type="ECO:0000256" key="1">
    <source>
        <dbReference type="ARBA" id="ARBA00022729"/>
    </source>
</evidence>
<keyword evidence="2" id="KW-0175">Coiled coil</keyword>
<feature type="compositionally biased region" description="Low complexity" evidence="3">
    <location>
        <begin position="238"/>
        <end position="248"/>
    </location>
</feature>
<reference evidence="7 8" key="1">
    <citation type="submission" date="2018-03" db="EMBL/GenBank/DDBJ databases">
        <title>Genomic Encyclopedia of Archaeal and Bacterial Type Strains, Phase II (KMG-II): from individual species to whole genera.</title>
        <authorList>
            <person name="Goeker M."/>
        </authorList>
    </citation>
    <scope>NUCLEOTIDE SEQUENCE [LARGE SCALE GENOMIC DNA]</scope>
    <source>
        <strain evidence="7 8">DSM 13175</strain>
    </source>
</reference>
<dbReference type="Proteomes" id="UP000238205">
    <property type="component" value="Unassembled WGS sequence"/>
</dbReference>
<dbReference type="Pfam" id="PF06725">
    <property type="entry name" value="3D"/>
    <property type="match status" value="1"/>
</dbReference>
<feature type="compositionally biased region" description="Low complexity" evidence="3">
    <location>
        <begin position="256"/>
        <end position="306"/>
    </location>
</feature>
<dbReference type="GO" id="GO:0019867">
    <property type="term" value="C:outer membrane"/>
    <property type="evidence" value="ECO:0007669"/>
    <property type="project" value="InterPro"/>
</dbReference>
<sequence>MKKNMVGMVVAVLAFLSLGNATTVSANTLEAIQEQQEQTQSEIDSLQKEVNTVLEEISVLSIELEDLNAEIGEKEKEIELTESEVAAQEEIVEARLDQARQRLQSLQLNETTQNIVLTILEAESLSDLFNRAIVIMRLTDAGNDQLDLAQEEVQTLVELEDKLKTGQAELAGQLTAAEEQREEFDGKVSSLQALINENQTELTTLIEKEEVEVARIEEARRQAREEAARAEAQRAAEEQAAAEATAQRQAEERAAARATAESKAAEQEVSVSSSDESSAEAAEQPAPAASNSSNNNTSSAPAQSTPAPAPAPSKPAQSSGRTLRVQATGYSTKQPSLSTHTATGIDLRVNSRVIAVDPSVIPLGSMVEVEGMGVYIAGDTGGAIKGNIIDIHFSTVAEALQWGRRSVTIRVLD</sequence>
<dbReference type="InterPro" id="IPR057309">
    <property type="entry name" value="PcsB_CC"/>
</dbReference>
<feature type="compositionally biased region" description="Basic and acidic residues" evidence="3">
    <location>
        <begin position="227"/>
        <end position="237"/>
    </location>
</feature>
<feature type="compositionally biased region" description="Polar residues" evidence="3">
    <location>
        <begin position="328"/>
        <end position="338"/>
    </location>
</feature>
<feature type="coiled-coil region" evidence="2">
    <location>
        <begin position="29"/>
        <end position="109"/>
    </location>
</feature>
<name>A0A2T0WAC3_9LACT</name>
<protein>
    <submittedName>
        <fullName evidence="7">Cystine transport system substrate-binding protein</fullName>
    </submittedName>
</protein>
<dbReference type="AlphaFoldDB" id="A0A2T0WAC3"/>
<dbReference type="PANTHER" id="PTHR39160">
    <property type="entry name" value="CELL WALL-BINDING PROTEIN YOCH"/>
    <property type="match status" value="1"/>
</dbReference>
<evidence type="ECO:0000313" key="8">
    <source>
        <dbReference type="Proteomes" id="UP000238205"/>
    </source>
</evidence>
<dbReference type="GO" id="GO:0009254">
    <property type="term" value="P:peptidoglycan turnover"/>
    <property type="evidence" value="ECO:0007669"/>
    <property type="project" value="InterPro"/>
</dbReference>
<gene>
    <name evidence="7" type="ORF">CLV38_10376</name>
</gene>
<evidence type="ECO:0000313" key="7">
    <source>
        <dbReference type="EMBL" id="PRY83653.1"/>
    </source>
</evidence>
<dbReference type="Gene3D" id="6.10.250.3150">
    <property type="match status" value="1"/>
</dbReference>
<evidence type="ECO:0000256" key="4">
    <source>
        <dbReference type="SAM" id="SignalP"/>
    </source>
</evidence>
<organism evidence="7 8">
    <name type="scientific">Alkalibacterium olivapovliticus</name>
    <dbReference type="NCBI Taxonomy" id="99907"/>
    <lineage>
        <taxon>Bacteria</taxon>
        <taxon>Bacillati</taxon>
        <taxon>Bacillota</taxon>
        <taxon>Bacilli</taxon>
        <taxon>Lactobacillales</taxon>
        <taxon>Carnobacteriaceae</taxon>
        <taxon>Alkalibacterium</taxon>
    </lineage>
</organism>
<dbReference type="InterPro" id="IPR036908">
    <property type="entry name" value="RlpA-like_sf"/>
</dbReference>
<dbReference type="PANTHER" id="PTHR39160:SF4">
    <property type="entry name" value="RESUSCITATION-PROMOTING FACTOR RPFB"/>
    <property type="match status" value="1"/>
</dbReference>
<evidence type="ECO:0000259" key="5">
    <source>
        <dbReference type="Pfam" id="PF06725"/>
    </source>
</evidence>
<dbReference type="EMBL" id="PVTO01000003">
    <property type="protein sequence ID" value="PRY83653.1"/>
    <property type="molecule type" value="Genomic_DNA"/>
</dbReference>
<evidence type="ECO:0000256" key="3">
    <source>
        <dbReference type="SAM" id="MobiDB-lite"/>
    </source>
</evidence>
<evidence type="ECO:0000256" key="2">
    <source>
        <dbReference type="SAM" id="Coils"/>
    </source>
</evidence>
<dbReference type="Pfam" id="PF24568">
    <property type="entry name" value="CC_PcsB"/>
    <property type="match status" value="1"/>
</dbReference>
<dbReference type="RefSeq" id="WP_281260033.1">
    <property type="nucleotide sequence ID" value="NZ_PVTO01000003.1"/>
</dbReference>
<dbReference type="InterPro" id="IPR051933">
    <property type="entry name" value="Resuscitation_pf_RpfB"/>
</dbReference>
<dbReference type="SUPFAM" id="SSF50685">
    <property type="entry name" value="Barwin-like endoglucanases"/>
    <property type="match status" value="1"/>
</dbReference>
<keyword evidence="1 4" id="KW-0732">Signal</keyword>
<dbReference type="CDD" id="cd22786">
    <property type="entry name" value="DPBB_YuiC-like"/>
    <property type="match status" value="1"/>
</dbReference>
<feature type="region of interest" description="Disordered" evidence="3">
    <location>
        <begin position="227"/>
        <end position="338"/>
    </location>
</feature>
<accession>A0A2T0WAC3</accession>
<keyword evidence="8" id="KW-1185">Reference proteome</keyword>
<dbReference type="InterPro" id="IPR010611">
    <property type="entry name" value="3D_dom"/>
</dbReference>
<comment type="caution">
    <text evidence="7">The sequence shown here is derived from an EMBL/GenBank/DDBJ whole genome shotgun (WGS) entry which is preliminary data.</text>
</comment>
<proteinExistence type="predicted"/>
<feature type="domain" description="Peptidoglycan hydrolase PcsB coiled-coil" evidence="6">
    <location>
        <begin position="88"/>
        <end position="156"/>
    </location>
</feature>
<feature type="signal peptide" evidence="4">
    <location>
        <begin position="1"/>
        <end position="26"/>
    </location>
</feature>
<evidence type="ECO:0000259" key="6">
    <source>
        <dbReference type="Pfam" id="PF24568"/>
    </source>
</evidence>